<name>A0A8H3FJC6_9LECA</name>
<reference evidence="7" key="1">
    <citation type="submission" date="2021-03" db="EMBL/GenBank/DDBJ databases">
        <authorList>
            <person name="Tagirdzhanova G."/>
        </authorList>
    </citation>
    <scope>NUCLEOTIDE SEQUENCE</scope>
</reference>
<keyword evidence="3 6" id="KW-1133">Transmembrane helix</keyword>
<dbReference type="GO" id="GO:0005384">
    <property type="term" value="F:manganese ion transmembrane transporter activity"/>
    <property type="evidence" value="ECO:0007669"/>
    <property type="project" value="TreeGrafter"/>
</dbReference>
<evidence type="ECO:0000256" key="5">
    <source>
        <dbReference type="SAM" id="MobiDB-lite"/>
    </source>
</evidence>
<feature type="transmembrane region" description="Helical" evidence="6">
    <location>
        <begin position="306"/>
        <end position="326"/>
    </location>
</feature>
<evidence type="ECO:0000256" key="2">
    <source>
        <dbReference type="ARBA" id="ARBA00022692"/>
    </source>
</evidence>
<feature type="compositionally biased region" description="Basic and acidic residues" evidence="5">
    <location>
        <begin position="42"/>
        <end position="63"/>
    </location>
</feature>
<dbReference type="NCBIfam" id="TIGR01197">
    <property type="entry name" value="nramp"/>
    <property type="match status" value="1"/>
</dbReference>
<proteinExistence type="inferred from homology"/>
<gene>
    <name evidence="7" type="ORF">GOMPHAMPRED_003934</name>
</gene>
<evidence type="ECO:0000256" key="3">
    <source>
        <dbReference type="ARBA" id="ARBA00022989"/>
    </source>
</evidence>
<dbReference type="GO" id="GO:0030026">
    <property type="term" value="P:intracellular manganese ion homeostasis"/>
    <property type="evidence" value="ECO:0007669"/>
    <property type="project" value="TreeGrafter"/>
</dbReference>
<dbReference type="PANTHER" id="PTHR11706:SF101">
    <property type="entry name" value="MANGANESE TRANSPORTER SMF1"/>
    <property type="match status" value="1"/>
</dbReference>
<feature type="transmembrane region" description="Helical" evidence="6">
    <location>
        <begin position="379"/>
        <end position="398"/>
    </location>
</feature>
<evidence type="ECO:0000256" key="4">
    <source>
        <dbReference type="ARBA" id="ARBA00023136"/>
    </source>
</evidence>
<feature type="compositionally biased region" description="Polar residues" evidence="5">
    <location>
        <begin position="547"/>
        <end position="557"/>
    </location>
</feature>
<keyword evidence="8" id="KW-1185">Reference proteome</keyword>
<feature type="region of interest" description="Disordered" evidence="5">
    <location>
        <begin position="534"/>
        <end position="557"/>
    </location>
</feature>
<dbReference type="GO" id="GO:0015086">
    <property type="term" value="F:cadmium ion transmembrane transporter activity"/>
    <property type="evidence" value="ECO:0007669"/>
    <property type="project" value="TreeGrafter"/>
</dbReference>
<keyword evidence="4 6" id="KW-0472">Membrane</keyword>
<organism evidence="7 8">
    <name type="scientific">Gomphillus americanus</name>
    <dbReference type="NCBI Taxonomy" id="1940652"/>
    <lineage>
        <taxon>Eukaryota</taxon>
        <taxon>Fungi</taxon>
        <taxon>Dikarya</taxon>
        <taxon>Ascomycota</taxon>
        <taxon>Pezizomycotina</taxon>
        <taxon>Lecanoromycetes</taxon>
        <taxon>OSLEUM clade</taxon>
        <taxon>Ostropomycetidae</taxon>
        <taxon>Ostropales</taxon>
        <taxon>Graphidaceae</taxon>
        <taxon>Gomphilloideae</taxon>
        <taxon>Gomphillus</taxon>
    </lineage>
</organism>
<evidence type="ECO:0000313" key="7">
    <source>
        <dbReference type="EMBL" id="CAF9925578.1"/>
    </source>
</evidence>
<feature type="transmembrane region" description="Helical" evidence="6">
    <location>
        <begin position="262"/>
        <end position="286"/>
    </location>
</feature>
<dbReference type="AlphaFoldDB" id="A0A8H3FJC6"/>
<feature type="transmembrane region" description="Helical" evidence="6">
    <location>
        <begin position="428"/>
        <end position="450"/>
    </location>
</feature>
<dbReference type="NCBIfam" id="NF037982">
    <property type="entry name" value="Nramp_1"/>
    <property type="match status" value="1"/>
</dbReference>
<evidence type="ECO:0000256" key="1">
    <source>
        <dbReference type="ARBA" id="ARBA00004141"/>
    </source>
</evidence>
<feature type="compositionally biased region" description="Polar residues" evidence="5">
    <location>
        <begin position="16"/>
        <end position="33"/>
    </location>
</feature>
<feature type="transmembrane region" description="Helical" evidence="6">
    <location>
        <begin position="157"/>
        <end position="178"/>
    </location>
</feature>
<dbReference type="PRINTS" id="PR00447">
    <property type="entry name" value="NATRESASSCMP"/>
</dbReference>
<feature type="transmembrane region" description="Helical" evidence="6">
    <location>
        <begin position="565"/>
        <end position="590"/>
    </location>
</feature>
<feature type="transmembrane region" description="Helical" evidence="6">
    <location>
        <begin position="494"/>
        <end position="517"/>
    </location>
</feature>
<dbReference type="Proteomes" id="UP000664169">
    <property type="component" value="Unassembled WGS sequence"/>
</dbReference>
<sequence>MNRPLRNDDPLDKHPTWNQSPNPLSSDGTSRQDLNGIANLRLSRDHLPRDHTDPAEMSKRDPSIDAIENRLSREVTRESKRQPIGARRLSTLARSEVPSHKRWLPPSWQARTFSSWRTIKEFASFLGPGFLVAVAYIDPGNYATDVAAGATTEYKLLFVVFMSNVFAIVLQSLSIRLGTVTGKNLAEHCRDHLPKWLNIIIYLLAEAAIIATDLAEVIGSAIALNLLFGLPLVAGCAVTLIDVLLILLFYNPKGSLSRLRIFELFVGALVIAVVVCFCYQLALIRGSTAGEVLKGYLPSPAVVNGQGIYLSCGILGATVMPHSIYLGSGLCQPRLQYYDIVNGAPNTSQTIIEDEDDKSGYTPSLSAIKHCLRYSTAELIVSLIGFALFVNSAILIVAGHSLSSIVDAGNADLFGIYDLLTSTISKGAAVIFAVALFFSGTAAGIVCTIAGQMVSEGHLRWTVAPWLRRLLTRSISITPSMIIAAAIGKEGLSTALTASQVALSIILPFVTAPLIYFTARNKYMTVRGTSAAGSVLEDRSTTRNEDGNQTSTEQATGTPMRNHRLVTLLAGAIWLVIAIMNVALLVFLGLGDS</sequence>
<feature type="transmembrane region" description="Helical" evidence="6">
    <location>
        <begin position="199"/>
        <end position="222"/>
    </location>
</feature>
<dbReference type="OrthoDB" id="409173at2759"/>
<feature type="transmembrane region" description="Helical" evidence="6">
    <location>
        <begin position="228"/>
        <end position="250"/>
    </location>
</feature>
<dbReference type="GO" id="GO:0005886">
    <property type="term" value="C:plasma membrane"/>
    <property type="evidence" value="ECO:0007669"/>
    <property type="project" value="TreeGrafter"/>
</dbReference>
<accession>A0A8H3FJC6</accession>
<dbReference type="GO" id="GO:0034755">
    <property type="term" value="P:iron ion transmembrane transport"/>
    <property type="evidence" value="ECO:0007669"/>
    <property type="project" value="TreeGrafter"/>
</dbReference>
<dbReference type="PANTHER" id="PTHR11706">
    <property type="entry name" value="SOLUTE CARRIER PROTEIN FAMILY 11 MEMBER"/>
    <property type="match status" value="1"/>
</dbReference>
<evidence type="ECO:0000313" key="8">
    <source>
        <dbReference type="Proteomes" id="UP000664169"/>
    </source>
</evidence>
<feature type="transmembrane region" description="Helical" evidence="6">
    <location>
        <begin position="470"/>
        <end position="488"/>
    </location>
</feature>
<dbReference type="Pfam" id="PF01566">
    <property type="entry name" value="Nramp"/>
    <property type="match status" value="1"/>
</dbReference>
<dbReference type="InterPro" id="IPR001046">
    <property type="entry name" value="NRAMP_fam"/>
</dbReference>
<feature type="transmembrane region" description="Helical" evidence="6">
    <location>
        <begin position="119"/>
        <end position="137"/>
    </location>
</feature>
<comment type="caution">
    <text evidence="7">The sequence shown here is derived from an EMBL/GenBank/DDBJ whole genome shotgun (WGS) entry which is preliminary data.</text>
</comment>
<feature type="compositionally biased region" description="Basic and acidic residues" evidence="5">
    <location>
        <begin position="1"/>
        <end position="15"/>
    </location>
</feature>
<feature type="compositionally biased region" description="Basic and acidic residues" evidence="5">
    <location>
        <begin position="536"/>
        <end position="546"/>
    </location>
</feature>
<feature type="region of interest" description="Disordered" evidence="5">
    <location>
        <begin position="1"/>
        <end position="63"/>
    </location>
</feature>
<protein>
    <submittedName>
        <fullName evidence="7">Uncharacterized protein</fullName>
    </submittedName>
</protein>
<dbReference type="HAMAP" id="MF_00221">
    <property type="entry name" value="NRAMP"/>
    <property type="match status" value="1"/>
</dbReference>
<evidence type="ECO:0000256" key="6">
    <source>
        <dbReference type="SAM" id="Phobius"/>
    </source>
</evidence>
<keyword evidence="2 6" id="KW-0812">Transmembrane</keyword>
<comment type="subcellular location">
    <subcellularLocation>
        <location evidence="1">Membrane</location>
        <topology evidence="1">Multi-pass membrane protein</topology>
    </subcellularLocation>
</comment>
<dbReference type="EMBL" id="CAJPDQ010000023">
    <property type="protein sequence ID" value="CAF9925578.1"/>
    <property type="molecule type" value="Genomic_DNA"/>
</dbReference>